<feature type="compositionally biased region" description="Polar residues" evidence="1">
    <location>
        <begin position="183"/>
        <end position="206"/>
    </location>
</feature>
<feature type="region of interest" description="Disordered" evidence="1">
    <location>
        <begin position="166"/>
        <end position="256"/>
    </location>
</feature>
<dbReference type="Proteomes" id="UP000324222">
    <property type="component" value="Unassembled WGS sequence"/>
</dbReference>
<comment type="caution">
    <text evidence="2">The sequence shown here is derived from an EMBL/GenBank/DDBJ whole genome shotgun (WGS) entry which is preliminary data.</text>
</comment>
<proteinExistence type="predicted"/>
<gene>
    <name evidence="2" type="ORF">E2C01_040123</name>
</gene>
<feature type="compositionally biased region" description="Pro residues" evidence="1">
    <location>
        <begin position="65"/>
        <end position="75"/>
    </location>
</feature>
<reference evidence="2 3" key="1">
    <citation type="submission" date="2019-05" db="EMBL/GenBank/DDBJ databases">
        <title>Another draft genome of Portunus trituberculatus and its Hox gene families provides insights of decapod evolution.</title>
        <authorList>
            <person name="Jeong J.-H."/>
            <person name="Song I."/>
            <person name="Kim S."/>
            <person name="Choi T."/>
            <person name="Kim D."/>
            <person name="Ryu S."/>
            <person name="Kim W."/>
        </authorList>
    </citation>
    <scope>NUCLEOTIDE SEQUENCE [LARGE SCALE GENOMIC DNA]</scope>
    <source>
        <tissue evidence="2">Muscle</tissue>
    </source>
</reference>
<dbReference type="EMBL" id="VSRR010007189">
    <property type="protein sequence ID" value="MPC46403.1"/>
    <property type="molecule type" value="Genomic_DNA"/>
</dbReference>
<organism evidence="2 3">
    <name type="scientific">Portunus trituberculatus</name>
    <name type="common">Swimming crab</name>
    <name type="synonym">Neptunus trituberculatus</name>
    <dbReference type="NCBI Taxonomy" id="210409"/>
    <lineage>
        <taxon>Eukaryota</taxon>
        <taxon>Metazoa</taxon>
        <taxon>Ecdysozoa</taxon>
        <taxon>Arthropoda</taxon>
        <taxon>Crustacea</taxon>
        <taxon>Multicrustacea</taxon>
        <taxon>Malacostraca</taxon>
        <taxon>Eumalacostraca</taxon>
        <taxon>Eucarida</taxon>
        <taxon>Decapoda</taxon>
        <taxon>Pleocyemata</taxon>
        <taxon>Brachyura</taxon>
        <taxon>Eubrachyura</taxon>
        <taxon>Portunoidea</taxon>
        <taxon>Portunidae</taxon>
        <taxon>Portuninae</taxon>
        <taxon>Portunus</taxon>
    </lineage>
</organism>
<feature type="compositionally biased region" description="Low complexity" evidence="1">
    <location>
        <begin position="168"/>
        <end position="182"/>
    </location>
</feature>
<protein>
    <submittedName>
        <fullName evidence="2">Uncharacterized protein</fullName>
    </submittedName>
</protein>
<accession>A0A5B7FMS0</accession>
<dbReference type="AlphaFoldDB" id="A0A5B7FMS0"/>
<sequence>MACRCDSGRLANTLRRRYNDRIKAHFTTTTTTIASTSTNTTTTTTANIATVGGKAARVGLKRGGSPPPPPPPRPSPGTQLHLPNTRPERQLHTRPGIAAAPSGTPDATTTSLKANKINGIASFQAGHYRCSMMPALPHAFLAPSATTPPPSPHSARSLTMKPVPLTHPLSLTQTSPTQPSPTYTAYQQSLHPSSTFTHPATVTSSLPYFPRHTRALGNPSAELQHEGRQEGSQPVDARRSTSDALPTSPKPNYAFP</sequence>
<feature type="region of interest" description="Disordered" evidence="1">
    <location>
        <begin position="58"/>
        <end position="90"/>
    </location>
</feature>
<name>A0A5B7FMS0_PORTR</name>
<evidence type="ECO:0000313" key="2">
    <source>
        <dbReference type="EMBL" id="MPC46403.1"/>
    </source>
</evidence>
<evidence type="ECO:0000256" key="1">
    <source>
        <dbReference type="SAM" id="MobiDB-lite"/>
    </source>
</evidence>
<evidence type="ECO:0000313" key="3">
    <source>
        <dbReference type="Proteomes" id="UP000324222"/>
    </source>
</evidence>
<keyword evidence="3" id="KW-1185">Reference proteome</keyword>